<dbReference type="STRING" id="564608.C1MUX6"/>
<evidence type="ECO:0000259" key="2">
    <source>
        <dbReference type="PROSITE" id="PS50059"/>
    </source>
</evidence>
<dbReference type="GO" id="GO:0003755">
    <property type="term" value="F:peptidyl-prolyl cis-trans isomerase activity"/>
    <property type="evidence" value="ECO:0007669"/>
    <property type="project" value="UniProtKB-KW"/>
</dbReference>
<dbReference type="OMA" id="IRGWETI"/>
<dbReference type="Proteomes" id="UP000001876">
    <property type="component" value="Unassembled WGS sequence"/>
</dbReference>
<evidence type="ECO:0000313" key="4">
    <source>
        <dbReference type="Proteomes" id="UP000001876"/>
    </source>
</evidence>
<dbReference type="KEGG" id="mpp:MICPUCDRAFT_58970"/>
<dbReference type="InterPro" id="IPR001179">
    <property type="entry name" value="PPIase_FKBP_dom"/>
</dbReference>
<dbReference type="PROSITE" id="PS50059">
    <property type="entry name" value="FKBP_PPIASE"/>
    <property type="match status" value="1"/>
</dbReference>
<comment type="catalytic activity">
    <reaction evidence="1">
        <text>[protein]-peptidylproline (omega=180) = [protein]-peptidylproline (omega=0)</text>
        <dbReference type="Rhea" id="RHEA:16237"/>
        <dbReference type="Rhea" id="RHEA-COMP:10747"/>
        <dbReference type="Rhea" id="RHEA-COMP:10748"/>
        <dbReference type="ChEBI" id="CHEBI:83833"/>
        <dbReference type="ChEBI" id="CHEBI:83834"/>
        <dbReference type="EC" id="5.2.1.8"/>
    </reaction>
</comment>
<accession>C1MUX6</accession>
<dbReference type="Gene3D" id="3.10.50.40">
    <property type="match status" value="1"/>
</dbReference>
<dbReference type="PANTHER" id="PTHR47833">
    <property type="entry name" value="PHOTOSYNTHETIC NDH SUBUNIT OF LUMENAL LOCATION 4, CHLOROPLASTIC"/>
    <property type="match status" value="1"/>
</dbReference>
<keyword evidence="1" id="KW-0697">Rotamase</keyword>
<dbReference type="eggNOG" id="KOG0549">
    <property type="taxonomic scope" value="Eukaryota"/>
</dbReference>
<evidence type="ECO:0000256" key="1">
    <source>
        <dbReference type="PROSITE-ProRule" id="PRU00277"/>
    </source>
</evidence>
<feature type="domain" description="PPIase FKBP-type" evidence="2">
    <location>
        <begin position="96"/>
        <end position="191"/>
    </location>
</feature>
<name>C1MUX6_MICPC</name>
<evidence type="ECO:0000313" key="3">
    <source>
        <dbReference type="EMBL" id="EEH56400.1"/>
    </source>
</evidence>
<dbReference type="Pfam" id="PF00254">
    <property type="entry name" value="FKBP_C"/>
    <property type="match status" value="1"/>
</dbReference>
<gene>
    <name evidence="3" type="ORF">MICPUCDRAFT_58970</name>
</gene>
<dbReference type="InterPro" id="IPR044183">
    <property type="entry name" value="PNSL4/FKBP13-like"/>
</dbReference>
<dbReference type="EC" id="5.2.1.8" evidence="1"/>
<dbReference type="GeneID" id="9684708"/>
<dbReference type="AlphaFoldDB" id="C1MUX6"/>
<protein>
    <recommendedName>
        <fullName evidence="1">peptidylprolyl isomerase</fullName>
        <ecNumber evidence="1">5.2.1.8</ecNumber>
    </recommendedName>
</protein>
<organism evidence="4">
    <name type="scientific">Micromonas pusilla (strain CCMP1545)</name>
    <name type="common">Picoplanktonic green alga</name>
    <dbReference type="NCBI Taxonomy" id="564608"/>
    <lineage>
        <taxon>Eukaryota</taxon>
        <taxon>Viridiplantae</taxon>
        <taxon>Chlorophyta</taxon>
        <taxon>Mamiellophyceae</taxon>
        <taxon>Mamiellales</taxon>
        <taxon>Mamiellaceae</taxon>
        <taxon>Micromonas</taxon>
    </lineage>
</organism>
<dbReference type="EMBL" id="GG663740">
    <property type="protein sequence ID" value="EEH56400.1"/>
    <property type="molecule type" value="Genomic_DNA"/>
</dbReference>
<proteinExistence type="predicted"/>
<keyword evidence="4" id="KW-1185">Reference proteome</keyword>
<dbReference type="OrthoDB" id="1902587at2759"/>
<dbReference type="GO" id="GO:0009507">
    <property type="term" value="C:chloroplast"/>
    <property type="evidence" value="ECO:0007669"/>
    <property type="project" value="InterPro"/>
</dbReference>
<dbReference type="PANTHER" id="PTHR47833:SF2">
    <property type="entry name" value="PEPTIDYLPROLYL ISOMERASE"/>
    <property type="match status" value="1"/>
</dbReference>
<keyword evidence="1" id="KW-0413">Isomerase</keyword>
<dbReference type="InterPro" id="IPR046357">
    <property type="entry name" value="PPIase_dom_sf"/>
</dbReference>
<dbReference type="RefSeq" id="XP_003059268.1">
    <property type="nucleotide sequence ID" value="XM_003059222.1"/>
</dbReference>
<sequence>MTALAAASARVAAPARVSNRRAVVARASSAPPSSSAASSAIASRRSLVAGTAALVASNAALVRAAFADGDEEYRDGPDGIKFIDLAIGKGEEPFEGDTLKANYQLNVNGKKVDYAKFFVFSIGTGEVIRGWETIVVGGGDMTPMRVGSKRKAMIPPELAYGAKGAGCGGDGVCRIPPGSTLEFTIELVGIV</sequence>
<dbReference type="SUPFAM" id="SSF54534">
    <property type="entry name" value="FKBP-like"/>
    <property type="match status" value="1"/>
</dbReference>
<reference evidence="3 4" key="1">
    <citation type="journal article" date="2009" name="Science">
        <title>Green evolution and dynamic adaptations revealed by genomes of the marine picoeukaryotes Micromonas.</title>
        <authorList>
            <person name="Worden A.Z."/>
            <person name="Lee J.H."/>
            <person name="Mock T."/>
            <person name="Rouze P."/>
            <person name="Simmons M.P."/>
            <person name="Aerts A.L."/>
            <person name="Allen A.E."/>
            <person name="Cuvelier M.L."/>
            <person name="Derelle E."/>
            <person name="Everett M.V."/>
            <person name="Foulon E."/>
            <person name="Grimwood J."/>
            <person name="Gundlach H."/>
            <person name="Henrissat B."/>
            <person name="Napoli C."/>
            <person name="McDonald S.M."/>
            <person name="Parker M.S."/>
            <person name="Rombauts S."/>
            <person name="Salamov A."/>
            <person name="Von Dassow P."/>
            <person name="Badger J.H."/>
            <person name="Coutinho P.M."/>
            <person name="Demir E."/>
            <person name="Dubchak I."/>
            <person name="Gentemann C."/>
            <person name="Eikrem W."/>
            <person name="Gready J.E."/>
            <person name="John U."/>
            <person name="Lanier W."/>
            <person name="Lindquist E.A."/>
            <person name="Lucas S."/>
            <person name="Mayer K.F."/>
            <person name="Moreau H."/>
            <person name="Not F."/>
            <person name="Otillar R."/>
            <person name="Panaud O."/>
            <person name="Pangilinan J."/>
            <person name="Paulsen I."/>
            <person name="Piegu B."/>
            <person name="Poliakov A."/>
            <person name="Robbens S."/>
            <person name="Schmutz J."/>
            <person name="Toulza E."/>
            <person name="Wyss T."/>
            <person name="Zelensky A."/>
            <person name="Zhou K."/>
            <person name="Armbrust E.V."/>
            <person name="Bhattacharya D."/>
            <person name="Goodenough U.W."/>
            <person name="Van de Peer Y."/>
            <person name="Grigoriev I.V."/>
        </authorList>
    </citation>
    <scope>NUCLEOTIDE SEQUENCE [LARGE SCALE GENOMIC DNA]</scope>
    <source>
        <strain evidence="3 4">CCMP1545</strain>
    </source>
</reference>